<organism evidence="4 8">
    <name type="scientific">Adineta steineri</name>
    <dbReference type="NCBI Taxonomy" id="433720"/>
    <lineage>
        <taxon>Eukaryota</taxon>
        <taxon>Metazoa</taxon>
        <taxon>Spiralia</taxon>
        <taxon>Gnathifera</taxon>
        <taxon>Rotifera</taxon>
        <taxon>Eurotatoria</taxon>
        <taxon>Bdelloidea</taxon>
        <taxon>Adinetida</taxon>
        <taxon>Adinetidae</taxon>
        <taxon>Adineta</taxon>
    </lineage>
</organism>
<dbReference type="SUPFAM" id="SSF53590">
    <property type="entry name" value="Nucleoside hydrolase"/>
    <property type="match status" value="1"/>
</dbReference>
<dbReference type="InterPro" id="IPR001910">
    <property type="entry name" value="Inosine/uridine_hydrolase_dom"/>
</dbReference>
<dbReference type="EMBL" id="CAJNOM010000057">
    <property type="protein sequence ID" value="CAF0944128.1"/>
    <property type="molecule type" value="Genomic_DNA"/>
</dbReference>
<dbReference type="GO" id="GO:0016799">
    <property type="term" value="F:hydrolase activity, hydrolyzing N-glycosyl compounds"/>
    <property type="evidence" value="ECO:0007669"/>
    <property type="project" value="InterPro"/>
</dbReference>
<gene>
    <name evidence="4" type="ORF">BJG266_LOCUS7166</name>
    <name evidence="5" type="ORF">QVE165_LOCUS11835</name>
    <name evidence="6" type="ORF">QVE165_LOCUS13704</name>
</gene>
<evidence type="ECO:0000313" key="8">
    <source>
        <dbReference type="Proteomes" id="UP000663877"/>
    </source>
</evidence>
<evidence type="ECO:0000313" key="7">
    <source>
        <dbReference type="Proteomes" id="UP000663832"/>
    </source>
</evidence>
<dbReference type="Proteomes" id="UP000663877">
    <property type="component" value="Unassembled WGS sequence"/>
</dbReference>
<dbReference type="Proteomes" id="UP000663832">
    <property type="component" value="Unassembled WGS sequence"/>
</dbReference>
<dbReference type="PANTHER" id="PTHR46190">
    <property type="entry name" value="SI:CH211-201H21.5-RELATED"/>
    <property type="match status" value="1"/>
</dbReference>
<evidence type="ECO:0000313" key="6">
    <source>
        <dbReference type="EMBL" id="CAF0978001.1"/>
    </source>
</evidence>
<dbReference type="Gene3D" id="3.90.245.10">
    <property type="entry name" value="Ribonucleoside hydrolase-like"/>
    <property type="match status" value="1"/>
</dbReference>
<feature type="chain" id="PRO_5035683114" description="Inosine/uridine-preferring nucleoside hydrolase domain-containing protein" evidence="2">
    <location>
        <begin position="22"/>
        <end position="363"/>
    </location>
</feature>
<evidence type="ECO:0000259" key="3">
    <source>
        <dbReference type="Pfam" id="PF01156"/>
    </source>
</evidence>
<keyword evidence="7" id="KW-1185">Reference proteome</keyword>
<proteinExistence type="inferred from homology"/>
<feature type="signal peptide" evidence="2">
    <location>
        <begin position="1"/>
        <end position="21"/>
    </location>
</feature>
<protein>
    <recommendedName>
        <fullName evidence="3">Inosine/uridine-preferring nucleoside hydrolase domain-containing protein</fullName>
    </recommendedName>
</protein>
<evidence type="ECO:0000256" key="1">
    <source>
        <dbReference type="ARBA" id="ARBA00009176"/>
    </source>
</evidence>
<dbReference type="Pfam" id="PF01156">
    <property type="entry name" value="IU_nuc_hydro"/>
    <property type="match status" value="1"/>
</dbReference>
<reference evidence="4" key="1">
    <citation type="submission" date="2021-02" db="EMBL/GenBank/DDBJ databases">
        <authorList>
            <person name="Nowell W R."/>
        </authorList>
    </citation>
    <scope>NUCLEOTIDE SEQUENCE</scope>
</reference>
<name>A0A813V8H4_9BILA</name>
<comment type="caution">
    <text evidence="4">The sequence shown here is derived from an EMBL/GenBank/DDBJ whole genome shotgun (WGS) entry which is preliminary data.</text>
</comment>
<feature type="domain" description="Inosine/uridine-preferring nucleoside hydrolase" evidence="3">
    <location>
        <begin position="25"/>
        <end position="352"/>
    </location>
</feature>
<dbReference type="EMBL" id="CAJNOI010000021">
    <property type="protein sequence ID" value="CAF0838197.1"/>
    <property type="molecule type" value="Genomic_DNA"/>
</dbReference>
<dbReference type="InterPro" id="IPR036452">
    <property type="entry name" value="Ribo_hydro-like"/>
</dbReference>
<evidence type="ECO:0000313" key="4">
    <source>
        <dbReference type="EMBL" id="CAF0838197.1"/>
    </source>
</evidence>
<accession>A0A813V8H4</accession>
<dbReference type="PANTHER" id="PTHR46190:SF1">
    <property type="entry name" value="SI:CH211-201H21.5"/>
    <property type="match status" value="1"/>
</dbReference>
<dbReference type="InterPro" id="IPR052775">
    <property type="entry name" value="IUN_hydrolase"/>
</dbReference>
<dbReference type="OrthoDB" id="432381at2759"/>
<comment type="similarity">
    <text evidence="1">Belongs to the IUNH family.</text>
</comment>
<sequence length="363" mass="39781">MSAFCYLIFCFLIFVPTPTKTTDKVIVDNDWSGSASFIPVLLLLDAAAEILGITVVVGVSWVDQETLHVLRFLELGNLTKIPVYKGATYPLLNTPFRTNTWEIMHGKIPYKGAFEEKNVTAEAEGTDPTGGNPTRIVLSALPEGLPTTTTTAQDMHAANFLIEQVHTYPNQVSILALGPLTNIALAIKLNSTFASNVKEIFVQAGFFDRNLAQVTGSVLQANLNSDFNLLFDPEAASIVLTADFPSIVLVGRGAQVATFNSSYIDNITSIVTPYTTLIAKYYPRKFPMWDEAATAVLIHSNLITNAVSALADIDIAYSSPSYGTVHLWQKLLAPVYVRNVSFIQAIDTTEFFNLVRQAVQKNY</sequence>
<dbReference type="EMBL" id="CAJNOM010000070">
    <property type="protein sequence ID" value="CAF0978001.1"/>
    <property type="molecule type" value="Genomic_DNA"/>
</dbReference>
<evidence type="ECO:0000256" key="2">
    <source>
        <dbReference type="SAM" id="SignalP"/>
    </source>
</evidence>
<dbReference type="AlphaFoldDB" id="A0A813V8H4"/>
<evidence type="ECO:0000313" key="5">
    <source>
        <dbReference type="EMBL" id="CAF0944128.1"/>
    </source>
</evidence>
<keyword evidence="2" id="KW-0732">Signal</keyword>